<dbReference type="HOGENOM" id="CLU_1885498_0_0_1"/>
<organism evidence="1 2">
    <name type="scientific">Capronia coronata CBS 617.96</name>
    <dbReference type="NCBI Taxonomy" id="1182541"/>
    <lineage>
        <taxon>Eukaryota</taxon>
        <taxon>Fungi</taxon>
        <taxon>Dikarya</taxon>
        <taxon>Ascomycota</taxon>
        <taxon>Pezizomycotina</taxon>
        <taxon>Eurotiomycetes</taxon>
        <taxon>Chaetothyriomycetidae</taxon>
        <taxon>Chaetothyriales</taxon>
        <taxon>Herpotrichiellaceae</taxon>
        <taxon>Capronia</taxon>
    </lineage>
</organism>
<evidence type="ECO:0000313" key="2">
    <source>
        <dbReference type="Proteomes" id="UP000019484"/>
    </source>
</evidence>
<protein>
    <submittedName>
        <fullName evidence="1">Uncharacterized protein</fullName>
    </submittedName>
</protein>
<keyword evidence="2" id="KW-1185">Reference proteome</keyword>
<reference evidence="1 2" key="1">
    <citation type="submission" date="2013-03" db="EMBL/GenBank/DDBJ databases">
        <title>The Genome Sequence of Capronia coronata CBS 617.96.</title>
        <authorList>
            <consortium name="The Broad Institute Genomics Platform"/>
            <person name="Cuomo C."/>
            <person name="de Hoog S."/>
            <person name="Gorbushina A."/>
            <person name="Walker B."/>
            <person name="Young S.K."/>
            <person name="Zeng Q."/>
            <person name="Gargeya S."/>
            <person name="Fitzgerald M."/>
            <person name="Haas B."/>
            <person name="Abouelleil A."/>
            <person name="Allen A.W."/>
            <person name="Alvarado L."/>
            <person name="Arachchi H.M."/>
            <person name="Berlin A.M."/>
            <person name="Chapman S.B."/>
            <person name="Gainer-Dewar J."/>
            <person name="Goldberg J."/>
            <person name="Griggs A."/>
            <person name="Gujja S."/>
            <person name="Hansen M."/>
            <person name="Howarth C."/>
            <person name="Imamovic A."/>
            <person name="Ireland A."/>
            <person name="Larimer J."/>
            <person name="McCowan C."/>
            <person name="Murphy C."/>
            <person name="Pearson M."/>
            <person name="Poon T.W."/>
            <person name="Priest M."/>
            <person name="Roberts A."/>
            <person name="Saif S."/>
            <person name="Shea T."/>
            <person name="Sisk P."/>
            <person name="Sykes S."/>
            <person name="Wortman J."/>
            <person name="Nusbaum C."/>
            <person name="Birren B."/>
        </authorList>
    </citation>
    <scope>NUCLEOTIDE SEQUENCE [LARGE SCALE GENOMIC DNA]</scope>
    <source>
        <strain evidence="1 2">CBS 617.96</strain>
    </source>
</reference>
<accession>W9XN13</accession>
<dbReference type="Proteomes" id="UP000019484">
    <property type="component" value="Unassembled WGS sequence"/>
</dbReference>
<dbReference type="RefSeq" id="XP_007727033.1">
    <property type="nucleotide sequence ID" value="XM_007728843.1"/>
</dbReference>
<sequence length="135" mass="15451">MTTFHPPTTAELVMLPRGPQTMAIKNATQTKLVKVDDWKIVEKVVVEAVVCRTTVSPTDSASVLVTETAKQEILWPEFVNMAGSRDMMGVEFNEAKEWHEKLVAMDREEQREEEQEPSLLQCLFCCCWPRCVCCW</sequence>
<comment type="caution">
    <text evidence="1">The sequence shown here is derived from an EMBL/GenBank/DDBJ whole genome shotgun (WGS) entry which is preliminary data.</text>
</comment>
<evidence type="ECO:0000313" key="1">
    <source>
        <dbReference type="EMBL" id="EXJ81912.1"/>
    </source>
</evidence>
<name>W9XN13_9EURO</name>
<dbReference type="EMBL" id="AMWN01000007">
    <property type="protein sequence ID" value="EXJ81912.1"/>
    <property type="molecule type" value="Genomic_DNA"/>
</dbReference>
<dbReference type="GeneID" id="19162832"/>
<proteinExistence type="predicted"/>
<gene>
    <name evidence="1" type="ORF">A1O1_07979</name>
</gene>
<dbReference type="OrthoDB" id="10481687at2759"/>
<dbReference type="AlphaFoldDB" id="W9XN13"/>